<evidence type="ECO:0000313" key="2">
    <source>
        <dbReference type="EMBL" id="OCK77617.1"/>
    </source>
</evidence>
<gene>
    <name evidence="2" type="ORF">K432DRAFT_445203</name>
</gene>
<dbReference type="EMBL" id="KV745113">
    <property type="protein sequence ID" value="OCK77617.1"/>
    <property type="molecule type" value="Genomic_DNA"/>
</dbReference>
<name>A0A8E2E580_9PEZI</name>
<evidence type="ECO:0000256" key="1">
    <source>
        <dbReference type="SAM" id="MobiDB-lite"/>
    </source>
</evidence>
<dbReference type="Proteomes" id="UP000250266">
    <property type="component" value="Unassembled WGS sequence"/>
</dbReference>
<protein>
    <submittedName>
        <fullName evidence="2">Uncharacterized protein</fullName>
    </submittedName>
</protein>
<dbReference type="AlphaFoldDB" id="A0A8E2E580"/>
<keyword evidence="3" id="KW-1185">Reference proteome</keyword>
<sequence>MHILVPSPNKPSTDTGRPKSLCYLQASEAKQRGEITESEYFHHLFAHCTWAGEEHEDDEKCLVNGINWALLDADPLAYLICCWAQRMDPVDDATPFEDVFKAYRNGGVAEVEAALNALSKPDHVREFRRMLAMLALQERRADVLKMCSDAGGFSYDSYFQDEANRLDPNKDPETDKVLEESDFRKIYPRKRWIPWEERGAKKKKEEERDSGEKSDGEDEDNDDWEFDIAAFDEGGEFEINW</sequence>
<reference evidence="2 3" key="1">
    <citation type="journal article" date="2016" name="Nat. Commun.">
        <title>Ectomycorrhizal ecology is imprinted in the genome of the dominant symbiotic fungus Cenococcum geophilum.</title>
        <authorList>
            <consortium name="DOE Joint Genome Institute"/>
            <person name="Peter M."/>
            <person name="Kohler A."/>
            <person name="Ohm R.A."/>
            <person name="Kuo A."/>
            <person name="Krutzmann J."/>
            <person name="Morin E."/>
            <person name="Arend M."/>
            <person name="Barry K.W."/>
            <person name="Binder M."/>
            <person name="Choi C."/>
            <person name="Clum A."/>
            <person name="Copeland A."/>
            <person name="Grisel N."/>
            <person name="Haridas S."/>
            <person name="Kipfer T."/>
            <person name="LaButti K."/>
            <person name="Lindquist E."/>
            <person name="Lipzen A."/>
            <person name="Maire R."/>
            <person name="Meier B."/>
            <person name="Mihaltcheva S."/>
            <person name="Molinier V."/>
            <person name="Murat C."/>
            <person name="Poggeler S."/>
            <person name="Quandt C.A."/>
            <person name="Sperisen C."/>
            <person name="Tritt A."/>
            <person name="Tisserant E."/>
            <person name="Crous P.W."/>
            <person name="Henrissat B."/>
            <person name="Nehls U."/>
            <person name="Egli S."/>
            <person name="Spatafora J.W."/>
            <person name="Grigoriev I.V."/>
            <person name="Martin F.M."/>
        </authorList>
    </citation>
    <scope>NUCLEOTIDE SEQUENCE [LARGE SCALE GENOMIC DNA]</scope>
    <source>
        <strain evidence="2 3">CBS 459.81</strain>
    </source>
</reference>
<dbReference type="OrthoDB" id="3881168at2759"/>
<accession>A0A8E2E580</accession>
<feature type="region of interest" description="Disordered" evidence="1">
    <location>
        <begin position="198"/>
        <end position="226"/>
    </location>
</feature>
<evidence type="ECO:0000313" key="3">
    <source>
        <dbReference type="Proteomes" id="UP000250266"/>
    </source>
</evidence>
<proteinExistence type="predicted"/>
<feature type="compositionally biased region" description="Acidic residues" evidence="1">
    <location>
        <begin position="215"/>
        <end position="226"/>
    </location>
</feature>
<feature type="compositionally biased region" description="Basic and acidic residues" evidence="1">
    <location>
        <begin position="198"/>
        <end position="214"/>
    </location>
</feature>
<organism evidence="2 3">
    <name type="scientific">Lepidopterella palustris CBS 459.81</name>
    <dbReference type="NCBI Taxonomy" id="1314670"/>
    <lineage>
        <taxon>Eukaryota</taxon>
        <taxon>Fungi</taxon>
        <taxon>Dikarya</taxon>
        <taxon>Ascomycota</taxon>
        <taxon>Pezizomycotina</taxon>
        <taxon>Dothideomycetes</taxon>
        <taxon>Pleosporomycetidae</taxon>
        <taxon>Mytilinidiales</taxon>
        <taxon>Argynnaceae</taxon>
        <taxon>Lepidopterella</taxon>
    </lineage>
</organism>